<accession>A0A6A6Q5K5</accession>
<dbReference type="GO" id="GO:0003824">
    <property type="term" value="F:catalytic activity"/>
    <property type="evidence" value="ECO:0007669"/>
    <property type="project" value="InterPro"/>
</dbReference>
<sequence>MASQNDKARKLRALCKPGDPLVLTNVWDPPTAKIVSQHPRTQAVATASYALAAVIGIEDDDLSLEDNLAAVRRIAAVLQDSEIPLSADMQDGYGDVAETVKQFIAAGAVGGNLEDVDNAVGELRGVSDAVSRVVRAREGAREAGVPDFCINARTDVLRFGGNIGDAIARGRAYLQAGATTVYVWGGPKGRGVSREEIWELVKGLGGMINVKMNLRPGFLTRKELAELGVARISIGPELYARAMDGFKGALEKAVDGQSFE</sequence>
<gene>
    <name evidence="1" type="ORF">BDY17DRAFT_342306</name>
</gene>
<dbReference type="OrthoDB" id="429143at2759"/>
<dbReference type="SUPFAM" id="SSF51621">
    <property type="entry name" value="Phosphoenolpyruvate/pyruvate domain"/>
    <property type="match status" value="1"/>
</dbReference>
<protein>
    <submittedName>
        <fullName evidence="1">Phosphoenolpyruvate phosphomutase-domain-containing protein</fullName>
    </submittedName>
</protein>
<dbReference type="PANTHER" id="PTHR42905">
    <property type="entry name" value="PHOSPHOENOLPYRUVATE CARBOXYLASE"/>
    <property type="match status" value="1"/>
</dbReference>
<dbReference type="RefSeq" id="XP_033594141.1">
    <property type="nucleotide sequence ID" value="XM_033738014.1"/>
</dbReference>
<dbReference type="Gene3D" id="3.20.20.60">
    <property type="entry name" value="Phosphoenolpyruvate-binding domains"/>
    <property type="match status" value="1"/>
</dbReference>
<dbReference type="CDD" id="cd00377">
    <property type="entry name" value="ICL_PEPM"/>
    <property type="match status" value="1"/>
</dbReference>
<dbReference type="AlphaFoldDB" id="A0A6A6Q5K5"/>
<keyword evidence="2" id="KW-1185">Reference proteome</keyword>
<dbReference type="PANTHER" id="PTHR42905:SF16">
    <property type="entry name" value="CARBOXYPHOSPHONOENOLPYRUVATE PHOSPHONOMUTASE-LIKE PROTEIN (AFU_ORTHOLOGUE AFUA_5G07230)"/>
    <property type="match status" value="1"/>
</dbReference>
<dbReference type="Proteomes" id="UP000799767">
    <property type="component" value="Unassembled WGS sequence"/>
</dbReference>
<keyword evidence="1" id="KW-0670">Pyruvate</keyword>
<evidence type="ECO:0000313" key="2">
    <source>
        <dbReference type="Proteomes" id="UP000799767"/>
    </source>
</evidence>
<dbReference type="InterPro" id="IPR040442">
    <property type="entry name" value="Pyrv_kinase-like_dom_sf"/>
</dbReference>
<evidence type="ECO:0000313" key="1">
    <source>
        <dbReference type="EMBL" id="KAF2487572.1"/>
    </source>
</evidence>
<dbReference type="InterPro" id="IPR015813">
    <property type="entry name" value="Pyrv/PenolPyrv_kinase-like_dom"/>
</dbReference>
<name>A0A6A6Q5K5_9PEZI</name>
<proteinExistence type="predicted"/>
<reference evidence="1" key="1">
    <citation type="journal article" date="2020" name="Stud. Mycol.">
        <title>101 Dothideomycetes genomes: a test case for predicting lifestyles and emergence of pathogens.</title>
        <authorList>
            <person name="Haridas S."/>
            <person name="Albert R."/>
            <person name="Binder M."/>
            <person name="Bloem J."/>
            <person name="Labutti K."/>
            <person name="Salamov A."/>
            <person name="Andreopoulos B."/>
            <person name="Baker S."/>
            <person name="Barry K."/>
            <person name="Bills G."/>
            <person name="Bluhm B."/>
            <person name="Cannon C."/>
            <person name="Castanera R."/>
            <person name="Culley D."/>
            <person name="Daum C."/>
            <person name="Ezra D."/>
            <person name="Gonzalez J."/>
            <person name="Henrissat B."/>
            <person name="Kuo A."/>
            <person name="Liang C."/>
            <person name="Lipzen A."/>
            <person name="Lutzoni F."/>
            <person name="Magnuson J."/>
            <person name="Mondo S."/>
            <person name="Nolan M."/>
            <person name="Ohm R."/>
            <person name="Pangilinan J."/>
            <person name="Park H.-J."/>
            <person name="Ramirez L."/>
            <person name="Alfaro M."/>
            <person name="Sun H."/>
            <person name="Tritt A."/>
            <person name="Yoshinaga Y."/>
            <person name="Zwiers L.-H."/>
            <person name="Turgeon B."/>
            <person name="Goodwin S."/>
            <person name="Spatafora J."/>
            <person name="Crous P."/>
            <person name="Grigoriev I."/>
        </authorList>
    </citation>
    <scope>NUCLEOTIDE SEQUENCE</scope>
    <source>
        <strain evidence="1">CBS 113389</strain>
    </source>
</reference>
<dbReference type="Pfam" id="PF13714">
    <property type="entry name" value="PEP_mutase"/>
    <property type="match status" value="1"/>
</dbReference>
<dbReference type="InterPro" id="IPR039556">
    <property type="entry name" value="ICL/PEPM"/>
</dbReference>
<dbReference type="GeneID" id="54479016"/>
<dbReference type="EMBL" id="MU001631">
    <property type="protein sequence ID" value="KAF2487572.1"/>
    <property type="molecule type" value="Genomic_DNA"/>
</dbReference>
<organism evidence="1 2">
    <name type="scientific">Neohortaea acidophila</name>
    <dbReference type="NCBI Taxonomy" id="245834"/>
    <lineage>
        <taxon>Eukaryota</taxon>
        <taxon>Fungi</taxon>
        <taxon>Dikarya</taxon>
        <taxon>Ascomycota</taxon>
        <taxon>Pezizomycotina</taxon>
        <taxon>Dothideomycetes</taxon>
        <taxon>Dothideomycetidae</taxon>
        <taxon>Mycosphaerellales</taxon>
        <taxon>Teratosphaeriaceae</taxon>
        <taxon>Neohortaea</taxon>
    </lineage>
</organism>